<dbReference type="Proteomes" id="UP000736787">
    <property type="component" value="Unassembled WGS sequence"/>
</dbReference>
<feature type="compositionally biased region" description="Polar residues" evidence="1">
    <location>
        <begin position="16"/>
        <end position="39"/>
    </location>
</feature>
<evidence type="ECO:0000313" key="4">
    <source>
        <dbReference type="Proteomes" id="UP000760860"/>
    </source>
</evidence>
<name>A0A8T1HPD9_9STRA</name>
<protein>
    <submittedName>
        <fullName evidence="3">Uncharacterized protein</fullName>
    </submittedName>
</protein>
<evidence type="ECO:0000256" key="1">
    <source>
        <dbReference type="SAM" id="MobiDB-lite"/>
    </source>
</evidence>
<comment type="caution">
    <text evidence="3">The sequence shown here is derived from an EMBL/GenBank/DDBJ whole genome shotgun (WGS) entry which is preliminary data.</text>
</comment>
<dbReference type="EMBL" id="RCMV01000690">
    <property type="protein sequence ID" value="KAG3213877.1"/>
    <property type="molecule type" value="Genomic_DNA"/>
</dbReference>
<gene>
    <name evidence="2" type="ORF">PC117_g18227</name>
    <name evidence="3" type="ORF">PC129_g15188</name>
</gene>
<sequence>MVNVPAGWSDMDASVNDDSTTPSEPATTCSSLQGKLSSG</sequence>
<evidence type="ECO:0000313" key="3">
    <source>
        <dbReference type="EMBL" id="KAG3213877.1"/>
    </source>
</evidence>
<proteinExistence type="predicted"/>
<reference evidence="3" key="1">
    <citation type="submission" date="2018-05" db="EMBL/GenBank/DDBJ databases">
        <title>Effector identification in a new, highly contiguous assembly of the strawberry crown rot pathogen Phytophthora cactorum.</title>
        <authorList>
            <person name="Armitage A.D."/>
            <person name="Nellist C.F."/>
            <person name="Bates H."/>
            <person name="Vickerstaff R.J."/>
            <person name="Harrison R.J."/>
        </authorList>
    </citation>
    <scope>NUCLEOTIDE SEQUENCE</scope>
    <source>
        <strain evidence="2">4040</strain>
        <strain evidence="3">P421</strain>
    </source>
</reference>
<organism evidence="3 4">
    <name type="scientific">Phytophthora cactorum</name>
    <dbReference type="NCBI Taxonomy" id="29920"/>
    <lineage>
        <taxon>Eukaryota</taxon>
        <taxon>Sar</taxon>
        <taxon>Stramenopiles</taxon>
        <taxon>Oomycota</taxon>
        <taxon>Peronosporomycetes</taxon>
        <taxon>Peronosporales</taxon>
        <taxon>Peronosporaceae</taxon>
        <taxon>Phytophthora</taxon>
    </lineage>
</organism>
<feature type="region of interest" description="Disordered" evidence="1">
    <location>
        <begin position="1"/>
        <end position="39"/>
    </location>
</feature>
<dbReference type="AlphaFoldDB" id="A0A8T1HPD9"/>
<evidence type="ECO:0000313" key="2">
    <source>
        <dbReference type="EMBL" id="KAG2914729.1"/>
    </source>
</evidence>
<dbReference type="Proteomes" id="UP000760860">
    <property type="component" value="Unassembled WGS sequence"/>
</dbReference>
<accession>A0A8T1HPD9</accession>
<dbReference type="EMBL" id="RCMK01000723">
    <property type="protein sequence ID" value="KAG2914729.1"/>
    <property type="molecule type" value="Genomic_DNA"/>
</dbReference>